<evidence type="ECO:0000256" key="1">
    <source>
        <dbReference type="SAM" id="Phobius"/>
    </source>
</evidence>
<evidence type="ECO:0000256" key="2">
    <source>
        <dbReference type="SAM" id="SignalP"/>
    </source>
</evidence>
<protein>
    <submittedName>
        <fullName evidence="4">Uncharacterized protein</fullName>
    </submittedName>
</protein>
<proteinExistence type="predicted"/>
<feature type="signal peptide" evidence="2">
    <location>
        <begin position="1"/>
        <end position="20"/>
    </location>
</feature>
<dbReference type="EMBL" id="HBII01040672">
    <property type="protein sequence ID" value="CAE0358108.1"/>
    <property type="molecule type" value="Transcribed_RNA"/>
</dbReference>
<evidence type="ECO:0000313" key="4">
    <source>
        <dbReference type="EMBL" id="CAE0358109.1"/>
    </source>
</evidence>
<keyword evidence="1" id="KW-1133">Transmembrane helix</keyword>
<dbReference type="AlphaFoldDB" id="A0A7S3JNG1"/>
<reference evidence="4" key="1">
    <citation type="submission" date="2021-01" db="EMBL/GenBank/DDBJ databases">
        <authorList>
            <person name="Corre E."/>
            <person name="Pelletier E."/>
            <person name="Niang G."/>
            <person name="Scheremetjew M."/>
            <person name="Finn R."/>
            <person name="Kale V."/>
            <person name="Holt S."/>
            <person name="Cochrane G."/>
            <person name="Meng A."/>
            <person name="Brown T."/>
            <person name="Cohen L."/>
        </authorList>
    </citation>
    <scope>NUCLEOTIDE SEQUENCE</scope>
    <source>
        <strain evidence="4">FSP1.4</strain>
    </source>
</reference>
<keyword evidence="2" id="KW-0732">Signal</keyword>
<name>A0A7S3JNG1_9SPIT</name>
<sequence length="109" mass="12510">MKFVFALLIIACVMIGTTHSKDSKSEVQQLVQVDELSGDQTFKSGSILEAVNMIKSRKMIRSLGEEGVGDLDENYYKRSYWQFCIWVPILIFVAMFYSVMSIVYMDFAK</sequence>
<evidence type="ECO:0000313" key="3">
    <source>
        <dbReference type="EMBL" id="CAE0358108.1"/>
    </source>
</evidence>
<keyword evidence="1" id="KW-0812">Transmembrane</keyword>
<feature type="transmembrane region" description="Helical" evidence="1">
    <location>
        <begin position="80"/>
        <end position="104"/>
    </location>
</feature>
<gene>
    <name evidence="3" type="ORF">EHAR0213_LOCUS17028</name>
    <name evidence="4" type="ORF">EHAR0213_LOCUS17029</name>
</gene>
<keyword evidence="1" id="KW-0472">Membrane</keyword>
<organism evidence="4">
    <name type="scientific">Euplotes harpa</name>
    <dbReference type="NCBI Taxonomy" id="151035"/>
    <lineage>
        <taxon>Eukaryota</taxon>
        <taxon>Sar</taxon>
        <taxon>Alveolata</taxon>
        <taxon>Ciliophora</taxon>
        <taxon>Intramacronucleata</taxon>
        <taxon>Spirotrichea</taxon>
        <taxon>Hypotrichia</taxon>
        <taxon>Euplotida</taxon>
        <taxon>Euplotidae</taxon>
        <taxon>Euplotes</taxon>
    </lineage>
</organism>
<dbReference type="EMBL" id="HBII01040673">
    <property type="protein sequence ID" value="CAE0358109.1"/>
    <property type="molecule type" value="Transcribed_RNA"/>
</dbReference>
<accession>A0A7S3JNG1</accession>
<feature type="chain" id="PRO_5036403952" evidence="2">
    <location>
        <begin position="21"/>
        <end position="109"/>
    </location>
</feature>